<reference evidence="1" key="2">
    <citation type="submission" date="2020-09" db="EMBL/GenBank/DDBJ databases">
        <authorList>
            <person name="Kikuchi T."/>
        </authorList>
    </citation>
    <scope>NUCLEOTIDE SEQUENCE</scope>
    <source>
        <strain evidence="1">Ka4C1</strain>
    </source>
</reference>
<evidence type="ECO:0000313" key="4">
    <source>
        <dbReference type="WBParaSite" id="BXY_0033900.1"/>
    </source>
</evidence>
<dbReference type="WBParaSite" id="BXY_0033900.1">
    <property type="protein sequence ID" value="BXY_0033900.1"/>
    <property type="gene ID" value="BXY_0033900"/>
</dbReference>
<dbReference type="AlphaFoldDB" id="A0A1I7RI10"/>
<sequence>MEENWRLTADIWRNITDECADLNVISSLSMSNSFFYYIMKPSLDYKKLCLDNQLCRLPGESWFQACNQLHHLYHINACGRFIYCKDSDRFGLVFETFILITGFDLSEKYLKYIPITSRILMVNLINRGKTLVLQHMDSLTIKFIDIDSNTVIHTVTSFDGHIWRGHFRHNDTIHSPYFPYEWTANVGLPDNPICLPESFRNARNTEFTFLHGENNILYLMDVREKKKWMIPYNAFHIIDFLPKIRCVFVKTNFIRIYNIDTDDVVFEEKSSNGKVGWEIINDYIIHDIFTGRVAYYDERISQFLVHPETLGDIIYGIKGPVDIYKKSSDYQNFIYIRPYLKPGDRRGRNEATKILMLTVDRGNLKYRRFKQENGVFPIFEKLYEDIKRSLKTIDGDKETIIRDVFNSWYGALEKKCLN</sequence>
<dbReference type="EMBL" id="CAJFDI010000004">
    <property type="protein sequence ID" value="CAD5225952.1"/>
    <property type="molecule type" value="Genomic_DNA"/>
</dbReference>
<evidence type="ECO:0000313" key="3">
    <source>
        <dbReference type="Proteomes" id="UP000659654"/>
    </source>
</evidence>
<gene>
    <name evidence="1" type="ORF">BXYJ_LOCUS8802</name>
</gene>
<keyword evidence="3" id="KW-1185">Reference proteome</keyword>
<dbReference type="Proteomes" id="UP000659654">
    <property type="component" value="Unassembled WGS sequence"/>
</dbReference>
<accession>A0A1I7RI10</accession>
<organism evidence="2 4">
    <name type="scientific">Bursaphelenchus xylophilus</name>
    <name type="common">Pinewood nematode worm</name>
    <name type="synonym">Aphelenchoides xylophilus</name>
    <dbReference type="NCBI Taxonomy" id="6326"/>
    <lineage>
        <taxon>Eukaryota</taxon>
        <taxon>Metazoa</taxon>
        <taxon>Ecdysozoa</taxon>
        <taxon>Nematoda</taxon>
        <taxon>Chromadorea</taxon>
        <taxon>Rhabditida</taxon>
        <taxon>Tylenchina</taxon>
        <taxon>Tylenchomorpha</taxon>
        <taxon>Aphelenchoidea</taxon>
        <taxon>Aphelenchoididae</taxon>
        <taxon>Bursaphelenchus</taxon>
    </lineage>
</organism>
<reference evidence="4" key="1">
    <citation type="submission" date="2016-11" db="UniProtKB">
        <authorList>
            <consortium name="WormBaseParasite"/>
        </authorList>
    </citation>
    <scope>IDENTIFICATION</scope>
</reference>
<protein>
    <submittedName>
        <fullName evidence="1">(pine wood nematode) hypothetical protein</fullName>
    </submittedName>
</protein>
<dbReference type="EMBL" id="CAJFCV020000004">
    <property type="protein sequence ID" value="CAG9115239.1"/>
    <property type="molecule type" value="Genomic_DNA"/>
</dbReference>
<name>A0A1I7RI10_BURXY</name>
<dbReference type="Proteomes" id="UP000582659">
    <property type="component" value="Unassembled WGS sequence"/>
</dbReference>
<proteinExistence type="predicted"/>
<dbReference type="Proteomes" id="UP000095284">
    <property type="component" value="Unplaced"/>
</dbReference>
<evidence type="ECO:0000313" key="1">
    <source>
        <dbReference type="EMBL" id="CAD5225952.1"/>
    </source>
</evidence>
<evidence type="ECO:0000313" key="2">
    <source>
        <dbReference type="Proteomes" id="UP000095284"/>
    </source>
</evidence>